<accession>A0ABV0BGQ2</accession>
<gene>
    <name evidence="1" type="ORF">TPR58_21925</name>
</gene>
<dbReference type="Proteomes" id="UP001427805">
    <property type="component" value="Unassembled WGS sequence"/>
</dbReference>
<dbReference type="RefSeq" id="WP_346248897.1">
    <property type="nucleotide sequence ID" value="NZ_JBDIZK010000018.1"/>
</dbReference>
<protein>
    <submittedName>
        <fullName evidence="1">Uncharacterized protein</fullName>
    </submittedName>
</protein>
<name>A0ABV0BGQ2_9SPHN</name>
<keyword evidence="2" id="KW-1185">Reference proteome</keyword>
<organism evidence="1 2">
    <name type="scientific">Sphingomonas rustica</name>
    <dbReference type="NCBI Taxonomy" id="3103142"/>
    <lineage>
        <taxon>Bacteria</taxon>
        <taxon>Pseudomonadati</taxon>
        <taxon>Pseudomonadota</taxon>
        <taxon>Alphaproteobacteria</taxon>
        <taxon>Sphingomonadales</taxon>
        <taxon>Sphingomonadaceae</taxon>
        <taxon>Sphingomonas</taxon>
    </lineage>
</organism>
<sequence>MIEHNGIKAYEEAPYKLDCSKFQLTQEQVRQFLRKARQTDPQAADATLNRSPCRASGRVLFVDGRVGTWEIEQLRVGTLSLPDGSEMMLFCRHCRGPFID</sequence>
<proteinExistence type="predicted"/>
<reference evidence="1 2" key="1">
    <citation type="submission" date="2024-05" db="EMBL/GenBank/DDBJ databases">
        <title>Sphingomonas sp. HF-S3 16S ribosomal RNA gene Genome sequencing and assembly.</title>
        <authorList>
            <person name="Lee H."/>
        </authorList>
    </citation>
    <scope>NUCLEOTIDE SEQUENCE [LARGE SCALE GENOMIC DNA]</scope>
    <source>
        <strain evidence="1 2">HF-S3</strain>
    </source>
</reference>
<evidence type="ECO:0000313" key="2">
    <source>
        <dbReference type="Proteomes" id="UP001427805"/>
    </source>
</evidence>
<dbReference type="EMBL" id="JBDIZK010000018">
    <property type="protein sequence ID" value="MEN3749846.1"/>
    <property type="molecule type" value="Genomic_DNA"/>
</dbReference>
<evidence type="ECO:0000313" key="1">
    <source>
        <dbReference type="EMBL" id="MEN3749846.1"/>
    </source>
</evidence>
<comment type="caution">
    <text evidence="1">The sequence shown here is derived from an EMBL/GenBank/DDBJ whole genome shotgun (WGS) entry which is preliminary data.</text>
</comment>